<evidence type="ECO:0000259" key="3">
    <source>
        <dbReference type="PROSITE" id="PS50086"/>
    </source>
</evidence>
<feature type="domain" description="Rab-GAP TBC" evidence="3">
    <location>
        <begin position="975"/>
        <end position="1164"/>
    </location>
</feature>
<dbReference type="PROSITE" id="PS50086">
    <property type="entry name" value="TBC_RABGAP"/>
    <property type="match status" value="1"/>
</dbReference>
<feature type="compositionally biased region" description="Low complexity" evidence="2">
    <location>
        <begin position="906"/>
        <end position="917"/>
    </location>
</feature>
<dbReference type="PANTHER" id="PTHR47219:SF20">
    <property type="entry name" value="TBC1 DOMAIN FAMILY MEMBER 2B"/>
    <property type="match status" value="1"/>
</dbReference>
<feature type="region of interest" description="Disordered" evidence="2">
    <location>
        <begin position="905"/>
        <end position="926"/>
    </location>
</feature>
<dbReference type="SMART" id="SM00164">
    <property type="entry name" value="TBC"/>
    <property type="match status" value="1"/>
</dbReference>
<gene>
    <name evidence="4" type="ORF">BOTBODRAFT_559322</name>
</gene>
<feature type="compositionally biased region" description="Polar residues" evidence="2">
    <location>
        <begin position="279"/>
        <end position="312"/>
    </location>
</feature>
<feature type="compositionally biased region" description="Polar residues" evidence="2">
    <location>
        <begin position="1"/>
        <end position="11"/>
    </location>
</feature>
<dbReference type="FunFam" id="1.10.8.270:FF:000026">
    <property type="entry name" value="TBC (Tre-2/Bub2/Cdc16) domain family"/>
    <property type="match status" value="1"/>
</dbReference>
<feature type="compositionally biased region" description="Polar residues" evidence="2">
    <location>
        <begin position="335"/>
        <end position="347"/>
    </location>
</feature>
<dbReference type="EMBL" id="KL198087">
    <property type="protein sequence ID" value="KDQ08667.1"/>
    <property type="molecule type" value="Genomic_DNA"/>
</dbReference>
<feature type="coiled-coil region" evidence="1">
    <location>
        <begin position="191"/>
        <end position="225"/>
    </location>
</feature>
<dbReference type="Gene3D" id="1.10.472.80">
    <property type="entry name" value="Ypt/Rab-GAP domain of gyp1p, domain 3"/>
    <property type="match status" value="1"/>
</dbReference>
<evidence type="ECO:0000256" key="1">
    <source>
        <dbReference type="SAM" id="Coils"/>
    </source>
</evidence>
<organism evidence="4 5">
    <name type="scientific">Botryobasidium botryosum (strain FD-172 SS1)</name>
    <dbReference type="NCBI Taxonomy" id="930990"/>
    <lineage>
        <taxon>Eukaryota</taxon>
        <taxon>Fungi</taxon>
        <taxon>Dikarya</taxon>
        <taxon>Basidiomycota</taxon>
        <taxon>Agaricomycotina</taxon>
        <taxon>Agaricomycetes</taxon>
        <taxon>Cantharellales</taxon>
        <taxon>Botryobasidiaceae</taxon>
        <taxon>Botryobasidium</taxon>
    </lineage>
</organism>
<keyword evidence="1" id="KW-0175">Coiled coil</keyword>
<dbReference type="Proteomes" id="UP000027195">
    <property type="component" value="Unassembled WGS sequence"/>
</dbReference>
<feature type="region of interest" description="Disordered" evidence="2">
    <location>
        <begin position="804"/>
        <end position="867"/>
    </location>
</feature>
<keyword evidence="5" id="KW-1185">Reference proteome</keyword>
<dbReference type="InterPro" id="IPR035969">
    <property type="entry name" value="Rab-GAP_TBC_sf"/>
</dbReference>
<dbReference type="InParanoid" id="A0A067M9X0"/>
<sequence length="1239" mass="134753">MSSFQSTTHSHPLSLGDANPPSSTRHPRRRATTNNLQSPDADDTRPVSNYFTLKHQSEERAAEIANGNHASTERWSKDGGVRGYGMGPKKQRLPLNFPPVTHEEHEHLDTDSPSLGVLWRTRDALATPTQLDPSVASAHEVSSLNAHDVPSYAADTLSTKWHVLSDDEVLAALTMFPATNSSSPHPSYNPLRLLSSALEEANRRNAQLLQRYAQLEEKEKARRRRGELLAQSMPPSEQEIARRVLDRLYCDEESVLNVELDEEGNTTLPESITEAMSESFTAMDSARSSPTPGTLLSSKRPSTPSTKASDAHSNGVLALSASPRSIASPSKAASIRSSKSEGVQSSKGKVGDWIGGWWSSKRGAPKGEDHGDESVAGIDSEAPKSHTSEGEVAPGSPSIPSTKVSAPTPVKTIRASARSVINTFYPGPTVLSSPSPRPRSLSIQSDASLLQSPTTRSIFQSLVPPGEPPQATPTLTALSPGSSIMHLPISRRTSISSTVSSFRRSPHPSHVRAIFHATRVMSSDPRSILVDQRQGTSELVARLALELVRNARDEGLTVVEPRQPPNPAPSSSLVRQNSETAIISQDTNSSASVMLGRAMTHASTPTSKVKRLSTMAALASPLFGTFKSGNRVGPPPAEAATANQPNSGGQDQQQTLKPVKKPGAGTVELESIIPELFKPPTLFLSQVRPNSSLRSPSFRPSIPYTTATRFSSSEQPLTDRYGFIYDVSSYDVSLLIKAREASSTAPACLTGIKIADQVDDDDDWPGEDGITTARKETLPTIHGRCECCESGSGSIMGEQMVFDEPSSPTLSQRSSNKDLKTSVRRRSSTISSLNPTPSKPSVSPQTLTVPARSIQSPSRDTEQPDHACSNTLRSLLSQLTDIHDKQQASQKADWDAFLKKRRNFRTTKSSAGAGTTTQPSTLSQKGGAAALLGNAKERDEDEEVTRLEGLIGVAQMGLSANKEDWREFARLVRSGIPLVYRAKVWFECSGALAAMEPGEFQELLSSHEGEKNGCLAEIEKDVVRTMPLNVFFGGDGIGVGKLRRLLQAYSWRNPGVGYCQGMNLIGSTLLLVHADEEEAFWVFTSIIENLLPPEFFSPSLLVSRACPLVLLDYVHDMLPKLYNHLEELGVDLPAITFSWFLSLFTDCLAVETLFRVWDVFFVEGMDALFRVALALLQINESELLQCDSIAAIYVHLESMTTRMWHADKLMKLQASLKPVVAHADIVKRRDAHVEALKIY</sequence>
<reference evidence="5" key="1">
    <citation type="journal article" date="2014" name="Proc. Natl. Acad. Sci. U.S.A.">
        <title>Extensive sampling of basidiomycete genomes demonstrates inadequacy of the white-rot/brown-rot paradigm for wood decay fungi.</title>
        <authorList>
            <person name="Riley R."/>
            <person name="Salamov A.A."/>
            <person name="Brown D.W."/>
            <person name="Nagy L.G."/>
            <person name="Floudas D."/>
            <person name="Held B.W."/>
            <person name="Levasseur A."/>
            <person name="Lombard V."/>
            <person name="Morin E."/>
            <person name="Otillar R."/>
            <person name="Lindquist E.A."/>
            <person name="Sun H."/>
            <person name="LaButti K.M."/>
            <person name="Schmutz J."/>
            <person name="Jabbour D."/>
            <person name="Luo H."/>
            <person name="Baker S.E."/>
            <person name="Pisabarro A.G."/>
            <person name="Walton J.D."/>
            <person name="Blanchette R.A."/>
            <person name="Henrissat B."/>
            <person name="Martin F."/>
            <person name="Cullen D."/>
            <person name="Hibbett D.S."/>
            <person name="Grigoriev I.V."/>
        </authorList>
    </citation>
    <scope>NUCLEOTIDE SEQUENCE [LARGE SCALE GENOMIC DNA]</scope>
    <source>
        <strain evidence="5">FD-172 SS1</strain>
    </source>
</reference>
<dbReference type="STRING" id="930990.A0A067M9X0"/>
<dbReference type="PANTHER" id="PTHR47219">
    <property type="entry name" value="RAB GTPASE-ACTIVATING PROTEIN 1-LIKE"/>
    <property type="match status" value="1"/>
</dbReference>
<dbReference type="GO" id="GO:0031267">
    <property type="term" value="F:small GTPase binding"/>
    <property type="evidence" value="ECO:0007669"/>
    <property type="project" value="TreeGrafter"/>
</dbReference>
<evidence type="ECO:0000256" key="2">
    <source>
        <dbReference type="SAM" id="MobiDB-lite"/>
    </source>
</evidence>
<feature type="region of interest" description="Disordered" evidence="2">
    <location>
        <begin position="1"/>
        <end position="48"/>
    </location>
</feature>
<dbReference type="SUPFAM" id="SSF47923">
    <property type="entry name" value="Ypt/Rab-GAP domain of gyp1p"/>
    <property type="match status" value="2"/>
</dbReference>
<dbReference type="GO" id="GO:0005096">
    <property type="term" value="F:GTPase activator activity"/>
    <property type="evidence" value="ECO:0007669"/>
    <property type="project" value="TreeGrafter"/>
</dbReference>
<dbReference type="AlphaFoldDB" id="A0A067M9X0"/>
<dbReference type="Pfam" id="PF00566">
    <property type="entry name" value="RabGAP-TBC"/>
    <property type="match status" value="1"/>
</dbReference>
<accession>A0A067M9X0</accession>
<dbReference type="OrthoDB" id="294251at2759"/>
<dbReference type="InterPro" id="IPR050302">
    <property type="entry name" value="Rab_GAP_TBC_domain"/>
</dbReference>
<dbReference type="HOGENOM" id="CLU_003165_0_0_1"/>
<evidence type="ECO:0000313" key="5">
    <source>
        <dbReference type="Proteomes" id="UP000027195"/>
    </source>
</evidence>
<feature type="region of interest" description="Disordered" evidence="2">
    <location>
        <begin position="625"/>
        <end position="661"/>
    </location>
</feature>
<feature type="region of interest" description="Disordered" evidence="2">
    <location>
        <begin position="279"/>
        <end position="407"/>
    </location>
</feature>
<protein>
    <recommendedName>
        <fullName evidence="3">Rab-GAP TBC domain-containing protein</fullName>
    </recommendedName>
</protein>
<proteinExistence type="predicted"/>
<feature type="compositionally biased region" description="Polar residues" evidence="2">
    <location>
        <begin position="833"/>
        <end position="858"/>
    </location>
</feature>
<dbReference type="InterPro" id="IPR000195">
    <property type="entry name" value="Rab-GAP-TBC_dom"/>
</dbReference>
<feature type="compositionally biased region" description="Polar residues" evidence="2">
    <location>
        <begin position="641"/>
        <end position="656"/>
    </location>
</feature>
<evidence type="ECO:0000313" key="4">
    <source>
        <dbReference type="EMBL" id="KDQ08667.1"/>
    </source>
</evidence>
<name>A0A067M9X0_BOTB1</name>
<dbReference type="Gene3D" id="1.10.8.270">
    <property type="entry name" value="putative rabgap domain of human tbc1 domain family member 14 like domains"/>
    <property type="match status" value="1"/>
</dbReference>